<gene>
    <name evidence="3" type="ORF">FOL47_000909</name>
</gene>
<comment type="caution">
    <text evidence="3">The sequence shown here is derived from an EMBL/GenBank/DDBJ whole genome shotgun (WGS) entry which is preliminary data.</text>
</comment>
<evidence type="ECO:0000313" key="4">
    <source>
        <dbReference type="Proteomes" id="UP000591131"/>
    </source>
</evidence>
<dbReference type="InterPro" id="IPR046450">
    <property type="entry name" value="PA_dom_sf"/>
</dbReference>
<dbReference type="EMBL" id="JAAPAO010000012">
    <property type="protein sequence ID" value="KAF4677521.1"/>
    <property type="molecule type" value="Genomic_DNA"/>
</dbReference>
<protein>
    <recommendedName>
        <fullName evidence="2">PA domain-containing protein</fullName>
    </recommendedName>
</protein>
<feature type="domain" description="PA" evidence="2">
    <location>
        <begin position="391"/>
        <end position="476"/>
    </location>
</feature>
<dbReference type="Gene3D" id="3.50.30.30">
    <property type="match status" value="1"/>
</dbReference>
<dbReference type="InterPro" id="IPR003137">
    <property type="entry name" value="PA_domain"/>
</dbReference>
<evidence type="ECO:0000313" key="3">
    <source>
        <dbReference type="EMBL" id="KAF4677521.1"/>
    </source>
</evidence>
<organism evidence="3 4">
    <name type="scientific">Perkinsus chesapeaki</name>
    <name type="common">Clam parasite</name>
    <name type="synonym">Perkinsus andrewsi</name>
    <dbReference type="NCBI Taxonomy" id="330153"/>
    <lineage>
        <taxon>Eukaryota</taxon>
        <taxon>Sar</taxon>
        <taxon>Alveolata</taxon>
        <taxon>Perkinsozoa</taxon>
        <taxon>Perkinsea</taxon>
        <taxon>Perkinsida</taxon>
        <taxon>Perkinsidae</taxon>
        <taxon>Perkinsus</taxon>
    </lineage>
</organism>
<dbReference type="OrthoDB" id="433354at2759"/>
<reference evidence="3 4" key="1">
    <citation type="submission" date="2020-04" db="EMBL/GenBank/DDBJ databases">
        <title>Perkinsus chesapeaki whole genome sequence.</title>
        <authorList>
            <person name="Bogema D.R."/>
        </authorList>
    </citation>
    <scope>NUCLEOTIDE SEQUENCE [LARGE SCALE GENOMIC DNA]</scope>
    <source>
        <strain evidence="3">ATCC PRA-425</strain>
    </source>
</reference>
<sequence length="635" mass="68432">MLCRRLLLLMNIIAILPAALAGSFAPRTYTDADRCLLNPAIGENRVVLYGGSLPADSGDDLVTIRFGGESEDSAPFVCSRTEDFDSSGGALQRAASARLAAAYSQQALGWCTGMKGGGEFCPGKSVTVDFLRAEPVGKPVLYKNGSVYREYDTPGMNVKEYCQCDRDLKAIGKEDFDFGSLCVPGRKEKLDDGTVATILRTSPGRNRYEILEEDEDGTSRKRALTYSELADLGFECSGDGMSRKYFKFADVGLRPGATVVTTESVACCPSTYLGPPDQALTTLLAPLAGTCLHYASGERVWEYCHPFNLRLVQGLTPDKAWSIDLMQSVESIQYDHDKREVVVEGTGESLSTIQLDLFLEIPGRRHPIKAAGGIFNPPRFFNLTAVPIAVPADSRNGCDAFEAPAAAKLAQRRGIPWMAVARRGGCFFQNKTMNAEAAGASGSIVINSKEGAMVRWMDGVPDADLPLIPTALVGHEADFLMDYNSPTADETTTSDLRQITLTKPGPADEKVHSRIAFVCDEALRNSDVKATSTCSPGDGVTLNRPAEAARPAIVREVMGGGMLKVDTIRDDGVTGWKGRLIHSGYVYKSPGRPCVVVGGNVITDAAVGEQGVVDVRIHSELLCSHPAMLKPWHKE</sequence>
<name>A0A7J6N3K3_PERCH</name>
<keyword evidence="1" id="KW-0732">Signal</keyword>
<evidence type="ECO:0000259" key="2">
    <source>
        <dbReference type="Pfam" id="PF02225"/>
    </source>
</evidence>
<keyword evidence="4" id="KW-1185">Reference proteome</keyword>
<feature type="chain" id="PRO_5029591764" description="PA domain-containing protein" evidence="1">
    <location>
        <begin position="22"/>
        <end position="635"/>
    </location>
</feature>
<accession>A0A7J6N3K3</accession>
<proteinExistence type="predicted"/>
<dbReference type="Proteomes" id="UP000591131">
    <property type="component" value="Unassembled WGS sequence"/>
</dbReference>
<dbReference type="AlphaFoldDB" id="A0A7J6N3K3"/>
<dbReference type="SUPFAM" id="SSF52025">
    <property type="entry name" value="PA domain"/>
    <property type="match status" value="1"/>
</dbReference>
<evidence type="ECO:0000256" key="1">
    <source>
        <dbReference type="SAM" id="SignalP"/>
    </source>
</evidence>
<dbReference type="Pfam" id="PF02225">
    <property type="entry name" value="PA"/>
    <property type="match status" value="1"/>
</dbReference>
<feature type="signal peptide" evidence="1">
    <location>
        <begin position="1"/>
        <end position="21"/>
    </location>
</feature>